<dbReference type="RefSeq" id="WP_158423828.1">
    <property type="nucleotide sequence ID" value="NZ_JAOQJQ010000001.1"/>
</dbReference>
<accession>A0ABT2TFJ8</accession>
<dbReference type="InterPro" id="IPR000524">
    <property type="entry name" value="Tscrpt_reg_HTH_GntR"/>
</dbReference>
<dbReference type="Gene3D" id="1.10.10.10">
    <property type="entry name" value="Winged helix-like DNA-binding domain superfamily/Winged helix DNA-binding domain"/>
    <property type="match status" value="1"/>
</dbReference>
<proteinExistence type="predicted"/>
<gene>
    <name evidence="5" type="ORF">OCV88_01200</name>
</gene>
<dbReference type="PANTHER" id="PTHR43537:SF24">
    <property type="entry name" value="GLUCONATE OPERON TRANSCRIPTIONAL REPRESSOR"/>
    <property type="match status" value="1"/>
</dbReference>
<dbReference type="Gene3D" id="1.20.120.530">
    <property type="entry name" value="GntR ligand-binding domain-like"/>
    <property type="match status" value="1"/>
</dbReference>
<organism evidence="5 6">
    <name type="scientific">Brotonthovivens ammoniilytica</name>
    <dbReference type="NCBI Taxonomy" id="2981725"/>
    <lineage>
        <taxon>Bacteria</taxon>
        <taxon>Bacillati</taxon>
        <taxon>Bacillota</taxon>
        <taxon>Clostridia</taxon>
        <taxon>Lachnospirales</taxon>
        <taxon>Lachnospiraceae</taxon>
        <taxon>Brotonthovivens</taxon>
    </lineage>
</organism>
<reference evidence="5 6" key="1">
    <citation type="journal article" date="2021" name="ISME Commun">
        <title>Automated analysis of genomic sequences facilitates high-throughput and comprehensive description of bacteria.</title>
        <authorList>
            <person name="Hitch T.C.A."/>
        </authorList>
    </citation>
    <scope>NUCLEOTIDE SEQUENCE [LARGE SCALE GENOMIC DNA]</scope>
    <source>
        <strain evidence="5 6">Sanger_109</strain>
    </source>
</reference>
<evidence type="ECO:0000313" key="6">
    <source>
        <dbReference type="Proteomes" id="UP001652442"/>
    </source>
</evidence>
<comment type="caution">
    <text evidence="5">The sequence shown here is derived from an EMBL/GenBank/DDBJ whole genome shotgun (WGS) entry which is preliminary data.</text>
</comment>
<evidence type="ECO:0000313" key="5">
    <source>
        <dbReference type="EMBL" id="MCU6760950.1"/>
    </source>
</evidence>
<keyword evidence="1" id="KW-0805">Transcription regulation</keyword>
<sequence length="225" mass="25761">MALIKRVSLVDQVYEKLKERIVQLKVPFGSKLNVSKLQEEYGVSSTPVREALNRLLNEGLIEFENNVGARVIDVTETDVRQFQEVSFAYEMAAARYAMKRGDTAQLAEKIYEYIEDYRKSSGVLESCKCIKNIKYVFYKTADNDLLLNKLESLNGMDEILHSLFSMPREKGGSGGQYHSGITYFETIYEAVKENDFAKVCDGLEGHQLWARKYILKNLETVKARN</sequence>
<keyword evidence="2" id="KW-0238">DNA-binding</keyword>
<protein>
    <submittedName>
        <fullName evidence="5">GntR family transcriptional regulator</fullName>
    </submittedName>
</protein>
<evidence type="ECO:0000256" key="1">
    <source>
        <dbReference type="ARBA" id="ARBA00023015"/>
    </source>
</evidence>
<keyword evidence="6" id="KW-1185">Reference proteome</keyword>
<dbReference type="InterPro" id="IPR008920">
    <property type="entry name" value="TF_FadR/GntR_C"/>
</dbReference>
<name>A0ABT2TFJ8_9FIRM</name>
<dbReference type="EMBL" id="JAOQJQ010000001">
    <property type="protein sequence ID" value="MCU6760950.1"/>
    <property type="molecule type" value="Genomic_DNA"/>
</dbReference>
<dbReference type="Pfam" id="PF00392">
    <property type="entry name" value="GntR"/>
    <property type="match status" value="1"/>
</dbReference>
<evidence type="ECO:0000259" key="4">
    <source>
        <dbReference type="PROSITE" id="PS50949"/>
    </source>
</evidence>
<dbReference type="PROSITE" id="PS50949">
    <property type="entry name" value="HTH_GNTR"/>
    <property type="match status" value="1"/>
</dbReference>
<dbReference type="InterPro" id="IPR036388">
    <property type="entry name" value="WH-like_DNA-bd_sf"/>
</dbReference>
<dbReference type="SUPFAM" id="SSF46785">
    <property type="entry name" value="Winged helix' DNA-binding domain"/>
    <property type="match status" value="1"/>
</dbReference>
<evidence type="ECO:0000256" key="3">
    <source>
        <dbReference type="ARBA" id="ARBA00023163"/>
    </source>
</evidence>
<dbReference type="CDD" id="cd07377">
    <property type="entry name" value="WHTH_GntR"/>
    <property type="match status" value="1"/>
</dbReference>
<dbReference type="SMART" id="SM00345">
    <property type="entry name" value="HTH_GNTR"/>
    <property type="match status" value="1"/>
</dbReference>
<feature type="domain" description="HTH gntR-type" evidence="4">
    <location>
        <begin position="7"/>
        <end position="74"/>
    </location>
</feature>
<dbReference type="InterPro" id="IPR036390">
    <property type="entry name" value="WH_DNA-bd_sf"/>
</dbReference>
<keyword evidence="3" id="KW-0804">Transcription</keyword>
<dbReference type="PANTHER" id="PTHR43537">
    <property type="entry name" value="TRANSCRIPTIONAL REGULATOR, GNTR FAMILY"/>
    <property type="match status" value="1"/>
</dbReference>
<dbReference type="Proteomes" id="UP001652442">
    <property type="component" value="Unassembled WGS sequence"/>
</dbReference>
<evidence type="ECO:0000256" key="2">
    <source>
        <dbReference type="ARBA" id="ARBA00023125"/>
    </source>
</evidence>